<dbReference type="InParanoid" id="A0A316VEJ1"/>
<name>A0A316VEJ1_9BASI</name>
<feature type="region of interest" description="Disordered" evidence="1">
    <location>
        <begin position="277"/>
        <end position="513"/>
    </location>
</feature>
<feature type="domain" description="BTB" evidence="2">
    <location>
        <begin position="240"/>
        <end position="635"/>
    </location>
</feature>
<dbReference type="InterPro" id="IPR008974">
    <property type="entry name" value="TRAF-like"/>
</dbReference>
<reference evidence="3 4" key="1">
    <citation type="journal article" date="2018" name="Mol. Biol. Evol.">
        <title>Broad Genomic Sampling Reveals a Smut Pathogenic Ancestry of the Fungal Clade Ustilaginomycotina.</title>
        <authorList>
            <person name="Kijpornyongpan T."/>
            <person name="Mondo S.J."/>
            <person name="Barry K."/>
            <person name="Sandor L."/>
            <person name="Lee J."/>
            <person name="Lipzen A."/>
            <person name="Pangilinan J."/>
            <person name="LaButti K."/>
            <person name="Hainaut M."/>
            <person name="Henrissat B."/>
            <person name="Grigoriev I.V."/>
            <person name="Spatafora J.W."/>
            <person name="Aime M.C."/>
        </authorList>
    </citation>
    <scope>NUCLEOTIDE SEQUENCE [LARGE SCALE GENOMIC DNA]</scope>
    <source>
        <strain evidence="3 4">MCA 3882</strain>
    </source>
</reference>
<proteinExistence type="predicted"/>
<keyword evidence="4" id="KW-1185">Reference proteome</keyword>
<dbReference type="Gene3D" id="2.60.210.10">
    <property type="entry name" value="Apoptosis, Tumor Necrosis Factor Receptor Associated Protein 2, Chain A"/>
    <property type="match status" value="1"/>
</dbReference>
<feature type="compositionally biased region" description="Polar residues" evidence="1">
    <location>
        <begin position="489"/>
        <end position="503"/>
    </location>
</feature>
<feature type="compositionally biased region" description="Basic and acidic residues" evidence="1">
    <location>
        <begin position="1"/>
        <end position="15"/>
    </location>
</feature>
<feature type="compositionally biased region" description="Basic and acidic residues" evidence="1">
    <location>
        <begin position="399"/>
        <end position="415"/>
    </location>
</feature>
<dbReference type="SMART" id="SM00225">
    <property type="entry name" value="BTB"/>
    <property type="match status" value="1"/>
</dbReference>
<evidence type="ECO:0000313" key="3">
    <source>
        <dbReference type="EMBL" id="PWN34713.1"/>
    </source>
</evidence>
<dbReference type="SUPFAM" id="SSF54695">
    <property type="entry name" value="POZ domain"/>
    <property type="match status" value="1"/>
</dbReference>
<sequence length="716" mass="80196">MSTSDRSKGNPRKVEMPVPNEPKETNSIIFEWPLRGLKEMFDSSKSDAKSKVIKSTPFGGGRWTVLFYAQSGHDQFCSLYLNAEPLPHERIHPLLGNASPNVDNVRGSAIGSSSKSKGETGLEERWARKGLFRFTFNIQVIEDRTVLGNKEAYDHAFSHKTSNWGWAQFAKRDAVYYKNPEVIREDGLLITVTITSSPEKPKMAEPISHTVPPILVQAMGSLLDDPEHSDVVFHLHPSRRRAKSSRSGIRKVYAIRKILAARSDYFRLMFEGGFQEAEAEESSDEEEAAGPLRNSAAHTDSAAKAGSRGGYEVGDDEDYGNEEDEEEEEEYDEDEEEEDDDQSPICEDSDEDFEEDRLSNLSPYHSRVHTPAESSQRDFAGSGCNSPNEDDEAGSSQLRIRDDAFKNVANDRETGKVALRSSNRLRTGDFSRSIENISHEERGSDSPFNDEEASSTNAKAALAQSSPKNGKADGTTATTKTLLQKRSRSGMNDTVSKQSQANEGKSEHDRRKRRKVNVIDSAYPTFKALLYFLYTDTIEFAPLTSSFLPADVTADTGSNNLLSSSGRSRRRGDVGSLVEEMAKAHRRRKAVIETYCERNPGKPSPCSAKAMYRLADKLDIPDLKKRAQEHIAMSLTVHNIVWETFSGYNTQFPDICDMEIDFLLKHWSQVKRSNAIKSIFQRSNNLPGIELVLPKLLERLDYRPPDVDENEEGSYS</sequence>
<dbReference type="AlphaFoldDB" id="A0A316VEJ1"/>
<feature type="compositionally biased region" description="Low complexity" evidence="1">
    <location>
        <begin position="472"/>
        <end position="482"/>
    </location>
</feature>
<dbReference type="PANTHER" id="PTHR24413">
    <property type="entry name" value="SPECKLE-TYPE POZ PROTEIN"/>
    <property type="match status" value="1"/>
</dbReference>
<feature type="region of interest" description="Disordered" evidence="1">
    <location>
        <begin position="1"/>
        <end position="22"/>
    </location>
</feature>
<dbReference type="EMBL" id="KZ819603">
    <property type="protein sequence ID" value="PWN34713.1"/>
    <property type="molecule type" value="Genomic_DNA"/>
</dbReference>
<protein>
    <recommendedName>
        <fullName evidence="2">BTB domain-containing protein</fullName>
    </recommendedName>
</protein>
<dbReference type="RefSeq" id="XP_025355015.1">
    <property type="nucleotide sequence ID" value="XM_025498566.1"/>
</dbReference>
<dbReference type="STRING" id="1280837.A0A316VEJ1"/>
<feature type="compositionally biased region" description="Polar residues" evidence="1">
    <location>
        <begin position="454"/>
        <end position="468"/>
    </location>
</feature>
<evidence type="ECO:0000259" key="2">
    <source>
        <dbReference type="SMART" id="SM00225"/>
    </source>
</evidence>
<organism evidence="3 4">
    <name type="scientific">Meira miltonrushii</name>
    <dbReference type="NCBI Taxonomy" id="1280837"/>
    <lineage>
        <taxon>Eukaryota</taxon>
        <taxon>Fungi</taxon>
        <taxon>Dikarya</taxon>
        <taxon>Basidiomycota</taxon>
        <taxon>Ustilaginomycotina</taxon>
        <taxon>Exobasidiomycetes</taxon>
        <taxon>Exobasidiales</taxon>
        <taxon>Brachybasidiaceae</taxon>
        <taxon>Meira</taxon>
    </lineage>
</organism>
<dbReference type="InterPro" id="IPR000210">
    <property type="entry name" value="BTB/POZ_dom"/>
</dbReference>
<accession>A0A316VEJ1</accession>
<feature type="compositionally biased region" description="Acidic residues" evidence="1">
    <location>
        <begin position="313"/>
        <end position="355"/>
    </location>
</feature>
<dbReference type="OrthoDB" id="6359816at2759"/>
<dbReference type="GeneID" id="37020347"/>
<evidence type="ECO:0000256" key="1">
    <source>
        <dbReference type="SAM" id="MobiDB-lite"/>
    </source>
</evidence>
<feature type="compositionally biased region" description="Acidic residues" evidence="1">
    <location>
        <begin position="277"/>
        <end position="288"/>
    </location>
</feature>
<dbReference type="Gene3D" id="3.30.710.10">
    <property type="entry name" value="Potassium Channel Kv1.1, Chain A"/>
    <property type="match status" value="2"/>
</dbReference>
<dbReference type="SUPFAM" id="SSF49599">
    <property type="entry name" value="TRAF domain-like"/>
    <property type="match status" value="1"/>
</dbReference>
<dbReference type="Proteomes" id="UP000245771">
    <property type="component" value="Unassembled WGS sequence"/>
</dbReference>
<evidence type="ECO:0000313" key="4">
    <source>
        <dbReference type="Proteomes" id="UP000245771"/>
    </source>
</evidence>
<gene>
    <name evidence="3" type="ORF">FA14DRAFT_160202</name>
</gene>
<dbReference type="InterPro" id="IPR011333">
    <property type="entry name" value="SKP1/BTB/POZ_sf"/>
</dbReference>